<name>A0A917A6P6_9RHOB</name>
<dbReference type="Gene3D" id="1.25.40.290">
    <property type="entry name" value="ARM repeat domains"/>
    <property type="match status" value="1"/>
</dbReference>
<evidence type="ECO:0008006" key="3">
    <source>
        <dbReference type="Google" id="ProtNLM"/>
    </source>
</evidence>
<protein>
    <recommendedName>
        <fullName evidence="3">3-methyladenine DNA glycosylase AlkC</fullName>
    </recommendedName>
</protein>
<keyword evidence="2" id="KW-1185">Reference proteome</keyword>
<sequence>MAQGYSLKDQLFNAEKVGYLAGLFRAADPDFDPGFESRVLSRFPELELKQRIAWIADCLGPALPDDFPAAADLIEAALPPPLDPALRDDDFGDFIFCPLGDYAVIAGLEAHRDRALDLIEAVTQRFSMEYAIRHFLNRWPDETYDRLSDWAGHPSYHVRRLVSEGTRPKLPWGVGIATDPGRAMPLLDRLHADPTRFVTRSVANHLNDIAKKDAATVLDRLRAWQGGAQDPAELDWMTRHALRGLVKAGDPQALALLGYGSGKGVAVDVTLAAAKVAVGDALTFDLDLRAEGAQPVLVDYIIEFHRPSGRPGRKVFKLKQAEIPPGKPLRLSKRHPLKGDATTFRLHPGPHRLLVQVNGEIRAEAAFDLIA</sequence>
<evidence type="ECO:0000313" key="2">
    <source>
        <dbReference type="Proteomes" id="UP000612855"/>
    </source>
</evidence>
<proteinExistence type="predicted"/>
<gene>
    <name evidence="1" type="ORF">GCM10011360_18910</name>
</gene>
<reference evidence="2" key="1">
    <citation type="journal article" date="2019" name="Int. J. Syst. Evol. Microbiol.">
        <title>The Global Catalogue of Microorganisms (GCM) 10K type strain sequencing project: providing services to taxonomists for standard genome sequencing and annotation.</title>
        <authorList>
            <consortium name="The Broad Institute Genomics Platform"/>
            <consortium name="The Broad Institute Genome Sequencing Center for Infectious Disease"/>
            <person name="Wu L."/>
            <person name="Ma J."/>
        </authorList>
    </citation>
    <scope>NUCLEOTIDE SEQUENCE [LARGE SCALE GENOMIC DNA]</scope>
    <source>
        <strain evidence="2">CGMCC 1.12664</strain>
    </source>
</reference>
<dbReference type="SUPFAM" id="SSF48371">
    <property type="entry name" value="ARM repeat"/>
    <property type="match status" value="1"/>
</dbReference>
<dbReference type="EMBL" id="BMFJ01000001">
    <property type="protein sequence ID" value="GGE31190.1"/>
    <property type="molecule type" value="Genomic_DNA"/>
</dbReference>
<evidence type="ECO:0000313" key="1">
    <source>
        <dbReference type="EMBL" id="GGE31190.1"/>
    </source>
</evidence>
<dbReference type="RefSeq" id="WP_188477419.1">
    <property type="nucleotide sequence ID" value="NZ_BMFJ01000001.1"/>
</dbReference>
<dbReference type="InterPro" id="IPR016024">
    <property type="entry name" value="ARM-type_fold"/>
</dbReference>
<accession>A0A917A6P6</accession>
<dbReference type="AlphaFoldDB" id="A0A917A6P6"/>
<comment type="caution">
    <text evidence="1">The sequence shown here is derived from an EMBL/GenBank/DDBJ whole genome shotgun (WGS) entry which is preliminary data.</text>
</comment>
<organism evidence="1 2">
    <name type="scientific">Primorskyibacter flagellatus</name>
    <dbReference type="NCBI Taxonomy" id="1387277"/>
    <lineage>
        <taxon>Bacteria</taxon>
        <taxon>Pseudomonadati</taxon>
        <taxon>Pseudomonadota</taxon>
        <taxon>Alphaproteobacteria</taxon>
        <taxon>Rhodobacterales</taxon>
        <taxon>Roseobacteraceae</taxon>
        <taxon>Primorskyibacter</taxon>
    </lineage>
</organism>
<dbReference type="Proteomes" id="UP000612855">
    <property type="component" value="Unassembled WGS sequence"/>
</dbReference>